<evidence type="ECO:0000256" key="1">
    <source>
        <dbReference type="ARBA" id="ARBA00022670"/>
    </source>
</evidence>
<dbReference type="Gene3D" id="3.30.70.360">
    <property type="match status" value="1"/>
</dbReference>
<gene>
    <name evidence="5" type="ORF">QO011_002714</name>
</gene>
<organism evidence="5 6">
    <name type="scientific">Labrys wisconsinensis</name>
    <dbReference type="NCBI Taxonomy" id="425677"/>
    <lineage>
        <taxon>Bacteria</taxon>
        <taxon>Pseudomonadati</taxon>
        <taxon>Pseudomonadota</taxon>
        <taxon>Alphaproteobacteria</taxon>
        <taxon>Hyphomicrobiales</taxon>
        <taxon>Xanthobacteraceae</taxon>
        <taxon>Labrys</taxon>
    </lineage>
</organism>
<dbReference type="NCBIfam" id="NF006579">
    <property type="entry name" value="PRK09104.1"/>
    <property type="match status" value="1"/>
</dbReference>
<dbReference type="RefSeq" id="WP_307272637.1">
    <property type="nucleotide sequence ID" value="NZ_JAUSVX010000004.1"/>
</dbReference>
<accession>A0ABU0J614</accession>
<dbReference type="Pfam" id="PF01546">
    <property type="entry name" value="Peptidase_M20"/>
    <property type="match status" value="1"/>
</dbReference>
<keyword evidence="3" id="KW-0378">Hydrolase</keyword>
<dbReference type="EMBL" id="JAUSVX010000004">
    <property type="protein sequence ID" value="MDQ0469698.1"/>
    <property type="molecule type" value="Genomic_DNA"/>
</dbReference>
<evidence type="ECO:0000256" key="2">
    <source>
        <dbReference type="ARBA" id="ARBA00022723"/>
    </source>
</evidence>
<dbReference type="PANTHER" id="PTHR43270:SF12">
    <property type="entry name" value="SUCCINYL-DIAMINOPIMELATE DESUCCINYLASE"/>
    <property type="match status" value="1"/>
</dbReference>
<evidence type="ECO:0000259" key="4">
    <source>
        <dbReference type="Pfam" id="PF07687"/>
    </source>
</evidence>
<dbReference type="PANTHER" id="PTHR43270">
    <property type="entry name" value="BETA-ALA-HIS DIPEPTIDASE"/>
    <property type="match status" value="1"/>
</dbReference>
<evidence type="ECO:0000313" key="5">
    <source>
        <dbReference type="EMBL" id="MDQ0469698.1"/>
    </source>
</evidence>
<dbReference type="Proteomes" id="UP001242480">
    <property type="component" value="Unassembled WGS sequence"/>
</dbReference>
<dbReference type="Pfam" id="PF07687">
    <property type="entry name" value="M20_dimer"/>
    <property type="match status" value="1"/>
</dbReference>
<dbReference type="SUPFAM" id="SSF53187">
    <property type="entry name" value="Zn-dependent exopeptidases"/>
    <property type="match status" value="1"/>
</dbReference>
<feature type="domain" description="Peptidase M20 dimerisation" evidence="4">
    <location>
        <begin position="214"/>
        <end position="360"/>
    </location>
</feature>
<sequence>MPDIQNALAAADRALDQGLDRLFEFLRIPSISADPAYEADCRRAADWAAAALRDIGFDASPRKTIGHPMVVGHRRSGRAGAPHVLFYGHYDVQPPDPLELWTSPPFEPQRVAGPNGDVIVARGASDDKGQVMTFIEACRALIETQGGLPVDVTVLLEGEEESSSKSLVPFLTENREELKADFGLICDTDMFDAQTPAVTTMLRGIVYEEVSIRAAAMDLHSGMYGGAAQNPIRVLARILAGLHDEQGRITLAGFYDGVEELPPAVKREWEALGFDGAAFLGAVGLKVPAGEAGRSVMEQITVRPTCDVNGIVGGYTGDGAKTVIPAVASAKVSFRLVGSQDPVAVQAAFRRFVTERLPADCEATFLSHGNSPAIVVPSDSEPLRKARAALAEEWGRTAPVIGAGGSIPVVGELQRILGIDSLLIGFALEDDRIHSPNEKYDVRSFHKGVRSWIRILDALGR</sequence>
<proteinExistence type="predicted"/>
<keyword evidence="2" id="KW-0479">Metal-binding</keyword>
<evidence type="ECO:0000313" key="6">
    <source>
        <dbReference type="Proteomes" id="UP001242480"/>
    </source>
</evidence>
<comment type="caution">
    <text evidence="5">The sequence shown here is derived from an EMBL/GenBank/DDBJ whole genome shotgun (WGS) entry which is preliminary data.</text>
</comment>
<evidence type="ECO:0000256" key="3">
    <source>
        <dbReference type="ARBA" id="ARBA00022801"/>
    </source>
</evidence>
<dbReference type="InterPro" id="IPR011650">
    <property type="entry name" value="Peptidase_M20_dimer"/>
</dbReference>
<name>A0ABU0J614_9HYPH</name>
<dbReference type="Gene3D" id="3.40.630.10">
    <property type="entry name" value="Zn peptidases"/>
    <property type="match status" value="1"/>
</dbReference>
<dbReference type="InterPro" id="IPR051458">
    <property type="entry name" value="Cyt/Met_Dipeptidase"/>
</dbReference>
<protein>
    <submittedName>
        <fullName evidence="5">Acetylornithine deacetylase/succinyl-diaminopimelate desuccinylase-like protein</fullName>
    </submittedName>
</protein>
<keyword evidence="6" id="KW-1185">Reference proteome</keyword>
<keyword evidence="1" id="KW-0645">Protease</keyword>
<dbReference type="InterPro" id="IPR002933">
    <property type="entry name" value="Peptidase_M20"/>
</dbReference>
<reference evidence="5 6" key="1">
    <citation type="submission" date="2023-07" db="EMBL/GenBank/DDBJ databases">
        <title>Genomic Encyclopedia of Type Strains, Phase IV (KMG-IV): sequencing the most valuable type-strain genomes for metagenomic binning, comparative biology and taxonomic classification.</title>
        <authorList>
            <person name="Goeker M."/>
        </authorList>
    </citation>
    <scope>NUCLEOTIDE SEQUENCE [LARGE SCALE GENOMIC DNA]</scope>
    <source>
        <strain evidence="5 6">DSM 19619</strain>
    </source>
</reference>